<dbReference type="EMBL" id="ON964461">
    <property type="protein sequence ID" value="UXW93466.1"/>
    <property type="molecule type" value="Genomic_DNA"/>
</dbReference>
<dbReference type="Gene3D" id="2.60.40.420">
    <property type="entry name" value="Cupredoxins - blue copper proteins"/>
    <property type="match status" value="1"/>
</dbReference>
<dbReference type="InterPro" id="IPR036257">
    <property type="entry name" value="Cyt_c_oxidase_su2_TM_sf"/>
</dbReference>
<dbReference type="InterPro" id="IPR001505">
    <property type="entry name" value="Copper_CuA"/>
</dbReference>
<dbReference type="GO" id="GO:0005743">
    <property type="term" value="C:mitochondrial inner membrane"/>
    <property type="evidence" value="ECO:0007669"/>
    <property type="project" value="UniProtKB-SubCell"/>
</dbReference>
<geneLocation type="mitochondrion" evidence="22"/>
<keyword evidence="10" id="KW-0460">Magnesium</keyword>
<dbReference type="GO" id="GO:0005507">
    <property type="term" value="F:copper ion binding"/>
    <property type="evidence" value="ECO:0007669"/>
    <property type="project" value="InterPro"/>
</dbReference>
<evidence type="ECO:0000256" key="8">
    <source>
        <dbReference type="ARBA" id="ARBA00022723"/>
    </source>
</evidence>
<evidence type="ECO:0000256" key="15">
    <source>
        <dbReference type="ARBA" id="ARBA00023128"/>
    </source>
</evidence>
<dbReference type="Gene3D" id="1.10.287.90">
    <property type="match status" value="1"/>
</dbReference>
<organism evidence="22">
    <name type="scientific">Blasticotoma sp. 'minuta'</name>
    <dbReference type="NCBI Taxonomy" id="2950359"/>
    <lineage>
        <taxon>Eukaryota</taxon>
        <taxon>Metazoa</taxon>
        <taxon>Ecdysozoa</taxon>
        <taxon>Arthropoda</taxon>
        <taxon>Hexapoda</taxon>
        <taxon>Insecta</taxon>
        <taxon>Pterygota</taxon>
        <taxon>Neoptera</taxon>
        <taxon>Endopterygota</taxon>
        <taxon>Hymenoptera</taxon>
        <taxon>Tenthredinoidea</taxon>
        <taxon>Blasticotomidae</taxon>
        <taxon>Blasticotoma</taxon>
    </lineage>
</organism>
<dbReference type="PANTHER" id="PTHR22888">
    <property type="entry name" value="CYTOCHROME C OXIDASE, SUBUNIT II"/>
    <property type="match status" value="1"/>
</dbReference>
<evidence type="ECO:0000256" key="14">
    <source>
        <dbReference type="ARBA" id="ARBA00023008"/>
    </source>
</evidence>
<dbReference type="PRINTS" id="PR01166">
    <property type="entry name" value="CYCOXIDASEII"/>
</dbReference>
<reference evidence="22" key="2">
    <citation type="submission" date="2022-07" db="EMBL/GenBank/DDBJ databases">
        <authorList>
            <person name="Niu G."/>
        </authorList>
    </citation>
    <scope>NUCLEOTIDE SEQUENCE</scope>
</reference>
<evidence type="ECO:0000256" key="9">
    <source>
        <dbReference type="ARBA" id="ARBA00022792"/>
    </source>
</evidence>
<dbReference type="Pfam" id="PF00116">
    <property type="entry name" value="COX2"/>
    <property type="match status" value="1"/>
</dbReference>
<evidence type="ECO:0000256" key="10">
    <source>
        <dbReference type="ARBA" id="ARBA00022842"/>
    </source>
</evidence>
<evidence type="ECO:0000313" key="22">
    <source>
        <dbReference type="EMBL" id="UXW93466.1"/>
    </source>
</evidence>
<dbReference type="InterPro" id="IPR034210">
    <property type="entry name" value="CcO_II_C"/>
</dbReference>
<feature type="transmembrane region" description="Helical" evidence="19">
    <location>
        <begin position="64"/>
        <end position="85"/>
    </location>
</feature>
<comment type="subunit">
    <text evidence="3">Component of the cytochrome c oxidase (complex IV, CIV), a multisubunit enzyme composed of a catalytic core of 3 subunits and several supernumerary subunits. The complex exists as a monomer or a dimer and forms supercomplexes (SCs) in the inner mitochondrial membrane with ubiquinol-cytochrome c oxidoreductase (cytochrome b-c1 complex, complex III, CIII).</text>
</comment>
<dbReference type="GO" id="GO:0042773">
    <property type="term" value="P:ATP synthesis coupled electron transport"/>
    <property type="evidence" value="ECO:0007669"/>
    <property type="project" value="TreeGrafter"/>
</dbReference>
<dbReference type="AlphaFoldDB" id="A0A977TL87"/>
<dbReference type="PROSITE" id="PS50857">
    <property type="entry name" value="COX2_CUA"/>
    <property type="match status" value="1"/>
</dbReference>
<evidence type="ECO:0000256" key="3">
    <source>
        <dbReference type="ARBA" id="ARBA00011164"/>
    </source>
</evidence>
<comment type="cofactor">
    <cofactor evidence="18">
        <name>Cu cation</name>
        <dbReference type="ChEBI" id="CHEBI:23378"/>
    </cofactor>
    <text evidence="18">Binds a copper A center.</text>
</comment>
<evidence type="ECO:0000256" key="13">
    <source>
        <dbReference type="ARBA" id="ARBA00022989"/>
    </source>
</evidence>
<dbReference type="InterPro" id="IPR002429">
    <property type="entry name" value="CcO_II-like_C"/>
</dbReference>
<dbReference type="Pfam" id="PF02790">
    <property type="entry name" value="COX2_TM"/>
    <property type="match status" value="1"/>
</dbReference>
<dbReference type="PROSITE" id="PS00078">
    <property type="entry name" value="COX2"/>
    <property type="match status" value="1"/>
</dbReference>
<evidence type="ECO:0000256" key="7">
    <source>
        <dbReference type="ARBA" id="ARBA00022692"/>
    </source>
</evidence>
<keyword evidence="6 18" id="KW-0679">Respiratory chain</keyword>
<keyword evidence="11" id="KW-1278">Translocase</keyword>
<comment type="function">
    <text evidence="18">Component of the cytochrome c oxidase, the last enzyme in the mitochondrial electron transport chain which drives oxidative phosphorylation. The respiratory chain contains 3 multisubunit complexes succinate dehydrogenase (complex II, CII), ubiquinol-cytochrome c oxidoreductase (cytochrome b-c1 complex, complex III, CIII) and cytochrome c oxidase (complex IV, CIV), that cooperate to transfer electrons derived from NADH and succinate to molecular oxygen, creating an electrochemical gradient over the inner membrane that drives transmembrane transport and the ATP synthase. Cytochrome c oxidase is the component of the respiratory chain that catalyzes the reduction of oxygen to water. Electrons originating from reduced cytochrome c in the intermembrane space (IMS) are transferred via the dinuclear copper A center (CU(A)) of subunit 2 and heme A of subunit 1 to the active site in subunit 1, a binuclear center (BNC) formed by heme A3 and copper B (CU(B)). The BNC reduces molecular oxygen to 2 water molecules using 4 electrons from cytochrome c in the IMS and 4 protons from the mitochondrial matrix.</text>
</comment>
<dbReference type="InterPro" id="IPR045187">
    <property type="entry name" value="CcO_II"/>
</dbReference>
<dbReference type="CDD" id="cd13912">
    <property type="entry name" value="CcO_II_C"/>
    <property type="match status" value="1"/>
</dbReference>
<reference evidence="22" key="1">
    <citation type="journal article" date="2022" name="Insects">
        <title>Phylogenomic Analyses of the Tenthredinoidea Support the Familial Rank of Athaliidae (Insecta, Tenthredinoidea).</title>
        <authorList>
            <person name="Niu G."/>
            <person name="Budak M."/>
            <person name="Korkmaz E.M."/>
            <person name="Dogan O."/>
            <person name="Nel A."/>
            <person name="Wan S."/>
            <person name="Cai C."/>
            <person name="Jouault C."/>
            <person name="Li M."/>
            <person name="Wei M."/>
        </authorList>
    </citation>
    <scope>NUCLEOTIDE SEQUENCE</scope>
</reference>
<keyword evidence="13 19" id="KW-1133">Transmembrane helix</keyword>
<evidence type="ECO:0000256" key="1">
    <source>
        <dbReference type="ARBA" id="ARBA00004448"/>
    </source>
</evidence>
<name>A0A977TL87_9HYME</name>
<keyword evidence="7 18" id="KW-0812">Transmembrane</keyword>
<keyword evidence="14 18" id="KW-0186">Copper</keyword>
<evidence type="ECO:0000256" key="12">
    <source>
        <dbReference type="ARBA" id="ARBA00022982"/>
    </source>
</evidence>
<sequence length="228" mass="26113">MPTWSTLTLQNATSPLMEQMIYFHDHTMTILIIITMTIGFLMMTMTNNKLINRNLLNAQKTETMWTITPALTLTSVASPSLYLLYMSDDNNNMTPNLTIKITGHQWYWNYELEGIKYNNYDSFMLPLNNTSHLIRNLETDTLLTLPTNTSIRFLVTSSDVIHSWTIPSLGIKIDGIPGRLNQIMTTISRPGLFTGQCSEICGINHSFMPINIESIPLPHYLKWFKSMN</sequence>
<keyword evidence="8 18" id="KW-0479">Metal-binding</keyword>
<dbReference type="PANTHER" id="PTHR22888:SF9">
    <property type="entry name" value="CYTOCHROME C OXIDASE SUBUNIT 2"/>
    <property type="match status" value="1"/>
</dbReference>
<dbReference type="PROSITE" id="PS50999">
    <property type="entry name" value="COX2_TM"/>
    <property type="match status" value="1"/>
</dbReference>
<evidence type="ECO:0000256" key="4">
    <source>
        <dbReference type="ARBA" id="ARBA00015946"/>
    </source>
</evidence>
<feature type="transmembrane region" description="Helical" evidence="19">
    <location>
        <begin position="20"/>
        <end position="43"/>
    </location>
</feature>
<evidence type="ECO:0000256" key="6">
    <source>
        <dbReference type="ARBA" id="ARBA00022660"/>
    </source>
</evidence>
<keyword evidence="5 18" id="KW-0813">Transport</keyword>
<evidence type="ECO:0000256" key="18">
    <source>
        <dbReference type="RuleBase" id="RU000457"/>
    </source>
</evidence>
<dbReference type="SUPFAM" id="SSF49503">
    <property type="entry name" value="Cupredoxins"/>
    <property type="match status" value="1"/>
</dbReference>
<comment type="catalytic activity">
    <reaction evidence="17">
        <text>4 Fe(II)-[cytochrome c] + O2 + 8 H(+)(in) = 4 Fe(III)-[cytochrome c] + 2 H2O + 4 H(+)(out)</text>
        <dbReference type="Rhea" id="RHEA:11436"/>
        <dbReference type="Rhea" id="RHEA-COMP:10350"/>
        <dbReference type="Rhea" id="RHEA-COMP:14399"/>
        <dbReference type="ChEBI" id="CHEBI:15377"/>
        <dbReference type="ChEBI" id="CHEBI:15378"/>
        <dbReference type="ChEBI" id="CHEBI:15379"/>
        <dbReference type="ChEBI" id="CHEBI:29033"/>
        <dbReference type="ChEBI" id="CHEBI:29034"/>
        <dbReference type="EC" id="7.1.1.9"/>
    </reaction>
    <physiologicalReaction direction="left-to-right" evidence="17">
        <dbReference type="Rhea" id="RHEA:11437"/>
    </physiologicalReaction>
</comment>
<accession>A0A977TL87</accession>
<evidence type="ECO:0000256" key="2">
    <source>
        <dbReference type="ARBA" id="ARBA00007866"/>
    </source>
</evidence>
<dbReference type="InterPro" id="IPR008972">
    <property type="entry name" value="Cupredoxin"/>
</dbReference>
<evidence type="ECO:0000256" key="5">
    <source>
        <dbReference type="ARBA" id="ARBA00022448"/>
    </source>
</evidence>
<comment type="subcellular location">
    <subcellularLocation>
        <location evidence="1 18">Mitochondrion inner membrane</location>
        <topology evidence="1 18">Multi-pass membrane protein</topology>
    </subcellularLocation>
</comment>
<keyword evidence="9 18" id="KW-0999">Mitochondrion inner membrane</keyword>
<proteinExistence type="inferred from homology"/>
<evidence type="ECO:0000256" key="19">
    <source>
        <dbReference type="SAM" id="Phobius"/>
    </source>
</evidence>
<evidence type="ECO:0000256" key="11">
    <source>
        <dbReference type="ARBA" id="ARBA00022967"/>
    </source>
</evidence>
<evidence type="ECO:0000256" key="17">
    <source>
        <dbReference type="ARBA" id="ARBA00049512"/>
    </source>
</evidence>
<evidence type="ECO:0000259" key="20">
    <source>
        <dbReference type="PROSITE" id="PS50857"/>
    </source>
</evidence>
<dbReference type="InterPro" id="IPR011759">
    <property type="entry name" value="Cyt_c_oxidase_su2_TM_dom"/>
</dbReference>
<evidence type="ECO:0000256" key="16">
    <source>
        <dbReference type="ARBA" id="ARBA00023136"/>
    </source>
</evidence>
<dbReference type="GO" id="GO:0004129">
    <property type="term" value="F:cytochrome-c oxidase activity"/>
    <property type="evidence" value="ECO:0007669"/>
    <property type="project" value="UniProtKB-EC"/>
</dbReference>
<protein>
    <recommendedName>
        <fullName evidence="4 18">Cytochrome c oxidase subunit 2</fullName>
    </recommendedName>
</protein>
<feature type="domain" description="Cytochrome oxidase subunit II transmembrane region profile" evidence="21">
    <location>
        <begin position="1"/>
        <end position="91"/>
    </location>
</feature>
<dbReference type="SUPFAM" id="SSF81464">
    <property type="entry name" value="Cytochrome c oxidase subunit II-like, transmembrane region"/>
    <property type="match status" value="1"/>
</dbReference>
<comment type="similarity">
    <text evidence="2 18">Belongs to the cytochrome c oxidase subunit 2 family.</text>
</comment>
<evidence type="ECO:0000259" key="21">
    <source>
        <dbReference type="PROSITE" id="PS50999"/>
    </source>
</evidence>
<feature type="domain" description="Cytochrome oxidase subunit II copper A binding" evidence="20">
    <location>
        <begin position="94"/>
        <end position="226"/>
    </location>
</feature>
<gene>
    <name evidence="22" type="primary">COX2</name>
</gene>
<keyword evidence="16 18" id="KW-0472">Membrane</keyword>
<keyword evidence="15 18" id="KW-0496">Mitochondrion</keyword>
<keyword evidence="12 18" id="KW-0249">Electron transport</keyword>